<dbReference type="GO" id="GO:0022857">
    <property type="term" value="F:transmembrane transporter activity"/>
    <property type="evidence" value="ECO:0007669"/>
    <property type="project" value="InterPro"/>
</dbReference>
<comment type="caution">
    <text evidence="7">The sequence shown here is derived from an EMBL/GenBank/DDBJ whole genome shotgun (WGS) entry which is preliminary data.</text>
</comment>
<evidence type="ECO:0000256" key="1">
    <source>
        <dbReference type="ARBA" id="ARBA00004141"/>
    </source>
</evidence>
<dbReference type="PANTHER" id="PTHR23501:SF154">
    <property type="entry name" value="MULTIDRUG-EFFLUX TRANSPORTER RV1634-RELATED"/>
    <property type="match status" value="1"/>
</dbReference>
<evidence type="ECO:0000256" key="5">
    <source>
        <dbReference type="SAM" id="Phobius"/>
    </source>
</evidence>
<dbReference type="PROSITE" id="PS50850">
    <property type="entry name" value="MFS"/>
    <property type="match status" value="1"/>
</dbReference>
<feature type="transmembrane region" description="Helical" evidence="5">
    <location>
        <begin position="307"/>
        <end position="328"/>
    </location>
</feature>
<evidence type="ECO:0000313" key="8">
    <source>
        <dbReference type="Proteomes" id="UP000823934"/>
    </source>
</evidence>
<accession>A0A9D1Q6N4</accession>
<feature type="transmembrane region" description="Helical" evidence="5">
    <location>
        <begin position="179"/>
        <end position="201"/>
    </location>
</feature>
<feature type="transmembrane region" description="Helical" evidence="5">
    <location>
        <begin position="120"/>
        <end position="137"/>
    </location>
</feature>
<dbReference type="EMBL" id="DXHP01000155">
    <property type="protein sequence ID" value="HIW07034.1"/>
    <property type="molecule type" value="Genomic_DNA"/>
</dbReference>
<dbReference type="GO" id="GO:0005886">
    <property type="term" value="C:plasma membrane"/>
    <property type="evidence" value="ECO:0007669"/>
    <property type="project" value="TreeGrafter"/>
</dbReference>
<feature type="transmembrane region" description="Helical" evidence="5">
    <location>
        <begin position="237"/>
        <end position="257"/>
    </location>
</feature>
<feature type="transmembrane region" description="Helical" evidence="5">
    <location>
        <begin position="410"/>
        <end position="431"/>
    </location>
</feature>
<dbReference type="PANTHER" id="PTHR23501">
    <property type="entry name" value="MAJOR FACILITATOR SUPERFAMILY"/>
    <property type="match status" value="1"/>
</dbReference>
<feature type="transmembrane region" description="Helical" evidence="5">
    <location>
        <begin position="451"/>
        <end position="471"/>
    </location>
</feature>
<feature type="transmembrane region" description="Helical" evidence="5">
    <location>
        <begin position="149"/>
        <end position="173"/>
    </location>
</feature>
<organism evidence="7 8">
    <name type="scientific">Candidatus Ignatzschineria merdigallinarum</name>
    <dbReference type="NCBI Taxonomy" id="2838621"/>
    <lineage>
        <taxon>Bacteria</taxon>
        <taxon>Pseudomonadati</taxon>
        <taxon>Pseudomonadota</taxon>
        <taxon>Gammaproteobacteria</taxon>
        <taxon>Cardiobacteriales</taxon>
        <taxon>Ignatzschineriaceae</taxon>
        <taxon>Ignatzschineria</taxon>
    </lineage>
</organism>
<dbReference type="InterPro" id="IPR020846">
    <property type="entry name" value="MFS_dom"/>
</dbReference>
<comment type="subcellular location">
    <subcellularLocation>
        <location evidence="1">Membrane</location>
        <topology evidence="1">Multi-pass membrane protein</topology>
    </subcellularLocation>
</comment>
<protein>
    <submittedName>
        <fullName evidence="7">MFS transporter</fullName>
    </submittedName>
</protein>
<reference evidence="7" key="1">
    <citation type="journal article" date="2021" name="PeerJ">
        <title>Extensive microbial diversity within the chicken gut microbiome revealed by metagenomics and culture.</title>
        <authorList>
            <person name="Gilroy R."/>
            <person name="Ravi A."/>
            <person name="Getino M."/>
            <person name="Pursley I."/>
            <person name="Horton D.L."/>
            <person name="Alikhan N.F."/>
            <person name="Baker D."/>
            <person name="Gharbi K."/>
            <person name="Hall N."/>
            <person name="Watson M."/>
            <person name="Adriaenssens E.M."/>
            <person name="Foster-Nyarko E."/>
            <person name="Jarju S."/>
            <person name="Secka A."/>
            <person name="Antonio M."/>
            <person name="Oren A."/>
            <person name="Chaudhuri R.R."/>
            <person name="La Ragione R."/>
            <person name="Hildebrand F."/>
            <person name="Pallen M.J."/>
        </authorList>
    </citation>
    <scope>NUCLEOTIDE SEQUENCE</scope>
    <source>
        <strain evidence="7">CHK160-9182</strain>
    </source>
</reference>
<dbReference type="AlphaFoldDB" id="A0A9D1Q6N4"/>
<feature type="transmembrane region" description="Helical" evidence="5">
    <location>
        <begin position="213"/>
        <end position="231"/>
    </location>
</feature>
<feature type="domain" description="Major facilitator superfamily (MFS) profile" evidence="6">
    <location>
        <begin position="26"/>
        <end position="475"/>
    </location>
</feature>
<feature type="transmembrane region" description="Helical" evidence="5">
    <location>
        <begin position="368"/>
        <end position="389"/>
    </location>
</feature>
<evidence type="ECO:0000256" key="2">
    <source>
        <dbReference type="ARBA" id="ARBA00022692"/>
    </source>
</evidence>
<evidence type="ECO:0000259" key="6">
    <source>
        <dbReference type="PROSITE" id="PS50850"/>
    </source>
</evidence>
<feature type="transmembrane region" description="Helical" evidence="5">
    <location>
        <begin position="340"/>
        <end position="362"/>
    </location>
</feature>
<feature type="transmembrane region" description="Helical" evidence="5">
    <location>
        <begin position="92"/>
        <end position="114"/>
    </location>
</feature>
<dbReference type="InterPro" id="IPR036259">
    <property type="entry name" value="MFS_trans_sf"/>
</dbReference>
<feature type="transmembrane region" description="Helical" evidence="5">
    <location>
        <begin position="281"/>
        <end position="301"/>
    </location>
</feature>
<dbReference type="Pfam" id="PF07690">
    <property type="entry name" value="MFS_1"/>
    <property type="match status" value="1"/>
</dbReference>
<evidence type="ECO:0000256" key="3">
    <source>
        <dbReference type="ARBA" id="ARBA00022989"/>
    </source>
</evidence>
<dbReference type="Gene3D" id="1.20.1250.20">
    <property type="entry name" value="MFS general substrate transporter like domains"/>
    <property type="match status" value="1"/>
</dbReference>
<feature type="transmembrane region" description="Helical" evidence="5">
    <location>
        <begin position="28"/>
        <end position="48"/>
    </location>
</feature>
<name>A0A9D1Q6N4_9GAMM</name>
<keyword evidence="2 5" id="KW-0812">Transmembrane</keyword>
<keyword evidence="3 5" id="KW-1133">Transmembrane helix</keyword>
<dbReference type="InterPro" id="IPR011701">
    <property type="entry name" value="MFS"/>
</dbReference>
<sequence>MSSSLEKIDSNKDSWGALFQGGNALRSLTLVGGVVLYAINMYIVTTILPNIVNDIGGLTYFSWNTTFFIVSSIVGSAVTSKVMGYYGPRKTYLLALFIFACGSIWCALAFSMWFLLIGRALQGVGGGMLFALGYMLIRIVFEPRLWTRATALVSGMWGVATLLGPAIGGIFAQSGNWRWAFWSLLPFIIVLGCVVLNKIAAKVDFDNESESKLPNMTLILLVLSVTLISLSSMKEDLIWMLSCLFLGLLLLGVMVSIDRKATYKLLPTGAYSLKAVLGKTYLVMALLIFGMTTEIFVPYFLQVIHGLQPLGAGYLTAIMAAGWTIAAIPSAAQIGRIRRLLMMAGPICISFSLMILASTLSIHSEGHFLLLSLYALALLGVGFGIGLVWPHLLNLVFISAPKGEEALTSASVITVQLYATALAAAISGLVVNQAGIVSIGGLLGAQNASNYLFMIFSIAPIMAIFLVYKIVKLPAFHTITVK</sequence>
<proteinExistence type="predicted"/>
<keyword evidence="4 5" id="KW-0472">Membrane</keyword>
<dbReference type="SUPFAM" id="SSF103473">
    <property type="entry name" value="MFS general substrate transporter"/>
    <property type="match status" value="1"/>
</dbReference>
<reference evidence="7" key="2">
    <citation type="submission" date="2021-04" db="EMBL/GenBank/DDBJ databases">
        <authorList>
            <person name="Gilroy R."/>
        </authorList>
    </citation>
    <scope>NUCLEOTIDE SEQUENCE</scope>
    <source>
        <strain evidence="7">CHK160-9182</strain>
    </source>
</reference>
<evidence type="ECO:0000256" key="4">
    <source>
        <dbReference type="ARBA" id="ARBA00023136"/>
    </source>
</evidence>
<dbReference type="Proteomes" id="UP000823934">
    <property type="component" value="Unassembled WGS sequence"/>
</dbReference>
<gene>
    <name evidence="7" type="ORF">H9889_06880</name>
</gene>
<feature type="transmembrane region" description="Helical" evidence="5">
    <location>
        <begin position="60"/>
        <end position="80"/>
    </location>
</feature>
<evidence type="ECO:0000313" key="7">
    <source>
        <dbReference type="EMBL" id="HIW07034.1"/>
    </source>
</evidence>